<keyword evidence="3" id="KW-1185">Reference proteome</keyword>
<evidence type="ECO:0000313" key="2">
    <source>
        <dbReference type="EMBL" id="NGN66581.1"/>
    </source>
</evidence>
<accession>A0A6G4U5V5</accession>
<reference evidence="2 3" key="1">
    <citation type="submission" date="2020-02" db="EMBL/GenBank/DDBJ databases">
        <title>Whole-genome analyses of novel actinobacteria.</title>
        <authorList>
            <person name="Sahin N."/>
        </authorList>
    </citation>
    <scope>NUCLEOTIDE SEQUENCE [LARGE SCALE GENOMIC DNA]</scope>
    <source>
        <strain evidence="2 3">A7024</strain>
    </source>
</reference>
<protein>
    <recommendedName>
        <fullName evidence="4">DinB-like domain-containing protein</fullName>
    </recommendedName>
</protein>
<proteinExistence type="predicted"/>
<dbReference type="AlphaFoldDB" id="A0A6G4U5V5"/>
<feature type="region of interest" description="Disordered" evidence="1">
    <location>
        <begin position="1"/>
        <end position="21"/>
    </location>
</feature>
<comment type="caution">
    <text evidence="2">The sequence shown here is derived from an EMBL/GenBank/DDBJ whole genome shotgun (WGS) entry which is preliminary data.</text>
</comment>
<evidence type="ECO:0000313" key="3">
    <source>
        <dbReference type="Proteomes" id="UP000481583"/>
    </source>
</evidence>
<evidence type="ECO:0000256" key="1">
    <source>
        <dbReference type="SAM" id="MobiDB-lite"/>
    </source>
</evidence>
<sequence>MCNSTVAPSRPFHRRKQATMDTTPLQDAYRALLDAAATVAAADTSPVPPPGEWDADQILAHVSLISAATINAVSAAATATTTTYDNRTAHNDWTLDRVIALAGGNAGLRERIRLQGEALSALSGPMLAEAELDTLVPTLLISNGKVLVDQPMPLRDLITGLAGNELPGHTQQLLALLR</sequence>
<organism evidence="2 3">
    <name type="scientific">Streptomyces coryli</name>
    <dbReference type="NCBI Taxonomy" id="1128680"/>
    <lineage>
        <taxon>Bacteria</taxon>
        <taxon>Bacillati</taxon>
        <taxon>Actinomycetota</taxon>
        <taxon>Actinomycetes</taxon>
        <taxon>Kitasatosporales</taxon>
        <taxon>Streptomycetaceae</taxon>
        <taxon>Streptomyces</taxon>
    </lineage>
</organism>
<dbReference type="Proteomes" id="UP000481583">
    <property type="component" value="Unassembled WGS sequence"/>
</dbReference>
<gene>
    <name evidence="2" type="ORF">G5C51_22095</name>
</gene>
<dbReference type="EMBL" id="JAAKZV010000101">
    <property type="protein sequence ID" value="NGN66581.1"/>
    <property type="molecule type" value="Genomic_DNA"/>
</dbReference>
<evidence type="ECO:0008006" key="4">
    <source>
        <dbReference type="Google" id="ProtNLM"/>
    </source>
</evidence>
<name>A0A6G4U5V5_9ACTN</name>